<evidence type="ECO:0000313" key="5">
    <source>
        <dbReference type="EMBL" id="SLN35533.1"/>
    </source>
</evidence>
<evidence type="ECO:0000256" key="1">
    <source>
        <dbReference type="ARBA" id="ARBA00003822"/>
    </source>
</evidence>
<proteinExistence type="predicted"/>
<comment type="function">
    <text evidence="1">Reversibly catalyzes the transfer of the carbamoyl group from carbamoyl phosphate (CP) to the N(epsilon) atom of ornithine (ORN) to produce L-citrulline.</text>
</comment>
<evidence type="ECO:0000259" key="3">
    <source>
        <dbReference type="Pfam" id="PF00185"/>
    </source>
</evidence>
<dbReference type="EC" id="2.1.3.3" evidence="5"/>
<dbReference type="GO" id="GO:0016597">
    <property type="term" value="F:amino acid binding"/>
    <property type="evidence" value="ECO:0007669"/>
    <property type="project" value="InterPro"/>
</dbReference>
<dbReference type="PANTHER" id="PTHR45753:SF3">
    <property type="entry name" value="ORNITHINE TRANSCARBAMYLASE, MITOCHONDRIAL"/>
    <property type="match status" value="1"/>
</dbReference>
<keyword evidence="2 5" id="KW-0808">Transferase</keyword>
<dbReference type="Pfam" id="PF02729">
    <property type="entry name" value="OTCace_N"/>
    <property type="match status" value="1"/>
</dbReference>
<evidence type="ECO:0000256" key="2">
    <source>
        <dbReference type="ARBA" id="ARBA00022679"/>
    </source>
</evidence>
<evidence type="ECO:0000313" key="6">
    <source>
        <dbReference type="Proteomes" id="UP000193409"/>
    </source>
</evidence>
<dbReference type="InterPro" id="IPR006132">
    <property type="entry name" value="Asp/Orn_carbamoyltranf_P-bd"/>
</dbReference>
<evidence type="ECO:0000259" key="4">
    <source>
        <dbReference type="Pfam" id="PF02729"/>
    </source>
</evidence>
<organism evidence="5 6">
    <name type="scientific">Pseudoruegeria aquimaris</name>
    <dbReference type="NCBI Taxonomy" id="393663"/>
    <lineage>
        <taxon>Bacteria</taxon>
        <taxon>Pseudomonadati</taxon>
        <taxon>Pseudomonadota</taxon>
        <taxon>Alphaproteobacteria</taxon>
        <taxon>Rhodobacterales</taxon>
        <taxon>Roseobacteraceae</taxon>
        <taxon>Pseudoruegeria</taxon>
    </lineage>
</organism>
<dbReference type="EMBL" id="FWFQ01000010">
    <property type="protein sequence ID" value="SLN35533.1"/>
    <property type="molecule type" value="Genomic_DNA"/>
</dbReference>
<name>A0A1Y5SB45_9RHOB</name>
<dbReference type="PANTHER" id="PTHR45753">
    <property type="entry name" value="ORNITHINE CARBAMOYLTRANSFERASE, MITOCHONDRIAL"/>
    <property type="match status" value="1"/>
</dbReference>
<keyword evidence="6" id="KW-1185">Reference proteome</keyword>
<dbReference type="Gene3D" id="3.40.50.1370">
    <property type="entry name" value="Aspartate/ornithine carbamoyltransferase"/>
    <property type="match status" value="2"/>
</dbReference>
<feature type="domain" description="Aspartate/ornithine carbamoyltransferase carbamoyl-P binding" evidence="4">
    <location>
        <begin position="3"/>
        <end position="138"/>
    </location>
</feature>
<dbReference type="InterPro" id="IPR036901">
    <property type="entry name" value="Asp/Orn_carbamoylTrfase_sf"/>
</dbReference>
<sequence>MSQHLLRVSDLKPRQADHLLQRAIALGREYAAGIVPPLLEGRRIALIVEERGWRNTVAMELGAASMGAHCVHVPVGLTGGEHPQDLARYLANWFDLVAVRTPSLGALEAFAAASALPVLNLRTRQNHPFEVLGDLSYVRALRGGLEGLRVAAVAPAANILASWAEAAVALPLEVTQIAPRARWLDTGRYATHRLTCTEDMDALADADVIVTDCWPAGATEAEMAPFRITAARLDATRPGCLFIPCPPVSRGEEVSEDAMTHPRCVAVAAKAQLMHVQMAFAEAVLAERMPS</sequence>
<dbReference type="GO" id="GO:0004585">
    <property type="term" value="F:ornithine carbamoyltransferase activity"/>
    <property type="evidence" value="ECO:0007669"/>
    <property type="project" value="UniProtKB-EC"/>
</dbReference>
<dbReference type="SUPFAM" id="SSF53671">
    <property type="entry name" value="Aspartate/ornithine carbamoyltransferase"/>
    <property type="match status" value="1"/>
</dbReference>
<dbReference type="GO" id="GO:0042450">
    <property type="term" value="P:L-arginine biosynthetic process via ornithine"/>
    <property type="evidence" value="ECO:0007669"/>
    <property type="project" value="TreeGrafter"/>
</dbReference>
<feature type="domain" description="Aspartate/ornithine carbamoyltransferase Asp/Orn-binding" evidence="3">
    <location>
        <begin position="147"/>
        <end position="280"/>
    </location>
</feature>
<reference evidence="5 6" key="1">
    <citation type="submission" date="2017-03" db="EMBL/GenBank/DDBJ databases">
        <authorList>
            <person name="Afonso C.L."/>
            <person name="Miller P.J."/>
            <person name="Scott M.A."/>
            <person name="Spackman E."/>
            <person name="Goraichik I."/>
            <person name="Dimitrov K.M."/>
            <person name="Suarez D.L."/>
            <person name="Swayne D.E."/>
        </authorList>
    </citation>
    <scope>NUCLEOTIDE SEQUENCE [LARGE SCALE GENOMIC DNA]</scope>
    <source>
        <strain evidence="5 6">CECT 7680</strain>
    </source>
</reference>
<dbReference type="OrthoDB" id="9802587at2"/>
<dbReference type="Pfam" id="PF00185">
    <property type="entry name" value="OTCace"/>
    <property type="match status" value="1"/>
</dbReference>
<dbReference type="InterPro" id="IPR006131">
    <property type="entry name" value="Asp_carbamoyltransf_Asp/Orn-bd"/>
</dbReference>
<dbReference type="Proteomes" id="UP000193409">
    <property type="component" value="Unassembled WGS sequence"/>
</dbReference>
<protein>
    <submittedName>
        <fullName evidence="5">Ornithine carbamoyltransferase</fullName>
        <ecNumber evidence="5">2.1.3.3</ecNumber>
    </submittedName>
</protein>
<gene>
    <name evidence="5" type="primary">argF_1</name>
    <name evidence="5" type="ORF">PSA7680_01668</name>
</gene>
<dbReference type="RefSeq" id="WP_085868244.1">
    <property type="nucleotide sequence ID" value="NZ_FWFQ01000010.1"/>
</dbReference>
<accession>A0A1Y5SB45</accession>
<dbReference type="AlphaFoldDB" id="A0A1Y5SB45"/>
<dbReference type="GO" id="GO:0019240">
    <property type="term" value="P:citrulline biosynthetic process"/>
    <property type="evidence" value="ECO:0007669"/>
    <property type="project" value="TreeGrafter"/>
</dbReference>